<evidence type="ECO:0008006" key="5">
    <source>
        <dbReference type="Google" id="ProtNLM"/>
    </source>
</evidence>
<proteinExistence type="predicted"/>
<dbReference type="OrthoDB" id="3238334at2"/>
<dbReference type="PANTHER" id="PTHR36838:SF3">
    <property type="entry name" value="TRANSPORTER AUXIN EFFLUX CARRIER EC FAMILY"/>
    <property type="match status" value="1"/>
</dbReference>
<dbReference type="STRING" id="328396.RU93_GL001444"/>
<feature type="transmembrane region" description="Helical" evidence="2">
    <location>
        <begin position="160"/>
        <end position="180"/>
    </location>
</feature>
<keyword evidence="4" id="KW-1185">Reference proteome</keyword>
<feature type="transmembrane region" description="Helical" evidence="2">
    <location>
        <begin position="277"/>
        <end position="300"/>
    </location>
</feature>
<dbReference type="PANTHER" id="PTHR36838">
    <property type="entry name" value="AUXIN EFFLUX CARRIER FAMILY PROTEIN"/>
    <property type="match status" value="1"/>
</dbReference>
<evidence type="ECO:0000256" key="1">
    <source>
        <dbReference type="ARBA" id="ARBA00022448"/>
    </source>
</evidence>
<sequence length="301" mass="33587">MVDIILQAISLFFMIFLGFIMKRVGILQKNDGTMIARIIMNITLPAVIIVNFIDLKMDKKLLLFTLLALIWFMLQLLLAYLYSRKKNPQAKALYLYGASGFNIGNFTLPFVQSIAPLGIPLISMFDVGNNLLLSGGNKIIVDQVIGHSTKVRFKHVFSQLAKSVPFVCYLVMFFLRYFAIDLPEVVKIVTQPVASSNVFLSMFMIGLYLEFRLPRDSIKEVIGVLALRYGIGFSVIALLYFLPLSDLIKSMLSLLALTPIPLFGIMFAVASGVKEEVLGFAASMSFLLSLPLMTIVLLVYA</sequence>
<comment type="caution">
    <text evidence="3">The sequence shown here is derived from an EMBL/GenBank/DDBJ whole genome shotgun (WGS) entry which is preliminary data.</text>
</comment>
<dbReference type="EMBL" id="JXKD01000003">
    <property type="protein sequence ID" value="OJG11449.1"/>
    <property type="molecule type" value="Genomic_DNA"/>
</dbReference>
<keyword evidence="2" id="KW-0812">Transmembrane</keyword>
<dbReference type="RefSeq" id="WP_071874190.1">
    <property type="nucleotide sequence ID" value="NZ_JBHSHF010000014.1"/>
</dbReference>
<reference evidence="3 4" key="1">
    <citation type="submission" date="2014-12" db="EMBL/GenBank/DDBJ databases">
        <title>Draft genome sequences of 29 type strains of Enterococci.</title>
        <authorList>
            <person name="Zhong Z."/>
            <person name="Sun Z."/>
            <person name="Liu W."/>
            <person name="Zhang W."/>
            <person name="Zhang H."/>
        </authorList>
    </citation>
    <scope>NUCLEOTIDE SEQUENCE [LARGE SCALE GENOMIC DNA]</scope>
    <source>
        <strain evidence="3 4">DSM 17690</strain>
    </source>
</reference>
<evidence type="ECO:0000313" key="4">
    <source>
        <dbReference type="Proteomes" id="UP000182149"/>
    </source>
</evidence>
<keyword evidence="1" id="KW-0813">Transport</keyword>
<dbReference type="Proteomes" id="UP000182149">
    <property type="component" value="Unassembled WGS sequence"/>
</dbReference>
<evidence type="ECO:0000313" key="3">
    <source>
        <dbReference type="EMBL" id="OJG11449.1"/>
    </source>
</evidence>
<protein>
    <recommendedName>
        <fullName evidence="5">Transporter</fullName>
    </recommendedName>
</protein>
<name>A0A1L8QVE3_9ENTE</name>
<feature type="transmembrane region" description="Helical" evidence="2">
    <location>
        <begin position="248"/>
        <end position="270"/>
    </location>
</feature>
<organism evidence="3 4">
    <name type="scientific">Enterococcus aquimarinus</name>
    <dbReference type="NCBI Taxonomy" id="328396"/>
    <lineage>
        <taxon>Bacteria</taxon>
        <taxon>Bacillati</taxon>
        <taxon>Bacillota</taxon>
        <taxon>Bacilli</taxon>
        <taxon>Lactobacillales</taxon>
        <taxon>Enterococcaceae</taxon>
        <taxon>Enterococcus</taxon>
    </lineage>
</organism>
<feature type="transmembrane region" description="Helical" evidence="2">
    <location>
        <begin position="221"/>
        <end position="242"/>
    </location>
</feature>
<feature type="transmembrane region" description="Helical" evidence="2">
    <location>
        <begin position="61"/>
        <end position="82"/>
    </location>
</feature>
<accession>A0A1L8QVE3</accession>
<feature type="transmembrane region" description="Helical" evidence="2">
    <location>
        <begin position="6"/>
        <end position="26"/>
    </location>
</feature>
<feature type="transmembrane region" description="Helical" evidence="2">
    <location>
        <begin position="38"/>
        <end position="55"/>
    </location>
</feature>
<gene>
    <name evidence="3" type="ORF">RU93_GL001444</name>
</gene>
<keyword evidence="2" id="KW-0472">Membrane</keyword>
<feature type="transmembrane region" description="Helical" evidence="2">
    <location>
        <begin position="192"/>
        <end position="209"/>
    </location>
</feature>
<evidence type="ECO:0000256" key="2">
    <source>
        <dbReference type="SAM" id="Phobius"/>
    </source>
</evidence>
<dbReference type="AlphaFoldDB" id="A0A1L8QVE3"/>
<keyword evidence="2" id="KW-1133">Transmembrane helix</keyword>